<feature type="compositionally biased region" description="Polar residues" evidence="1">
    <location>
        <begin position="64"/>
        <end position="77"/>
    </location>
</feature>
<keyword evidence="3" id="KW-1185">Reference proteome</keyword>
<dbReference type="Proteomes" id="UP000235145">
    <property type="component" value="Unassembled WGS sequence"/>
</dbReference>
<name>A0A9R1UXA1_LACSA</name>
<dbReference type="EMBL" id="NBSK02000008">
    <property type="protein sequence ID" value="KAJ0194513.1"/>
    <property type="molecule type" value="Genomic_DNA"/>
</dbReference>
<sequence>MAYNHQSNEQRPAAKSCCEKMHEAIFGKPKRNNVQNQNPSLSTSNDNFPSVKPSPHVSFVPSDVKTSQDLGYSYSNNVEDDGLFNDRVSGGTGTGTDTGPNTRIGTDTDIGTDNRWLIPRARVDTVGMNLQPYR</sequence>
<feature type="region of interest" description="Disordered" evidence="1">
    <location>
        <begin position="24"/>
        <end position="110"/>
    </location>
</feature>
<accession>A0A9R1UXA1</accession>
<comment type="caution">
    <text evidence="2">The sequence shown here is derived from an EMBL/GenBank/DDBJ whole genome shotgun (WGS) entry which is preliminary data.</text>
</comment>
<reference evidence="2 3" key="1">
    <citation type="journal article" date="2017" name="Nat. Commun.">
        <title>Genome assembly with in vitro proximity ligation data and whole-genome triplication in lettuce.</title>
        <authorList>
            <person name="Reyes-Chin-Wo S."/>
            <person name="Wang Z."/>
            <person name="Yang X."/>
            <person name="Kozik A."/>
            <person name="Arikit S."/>
            <person name="Song C."/>
            <person name="Xia L."/>
            <person name="Froenicke L."/>
            <person name="Lavelle D.O."/>
            <person name="Truco M.J."/>
            <person name="Xia R."/>
            <person name="Zhu S."/>
            <person name="Xu C."/>
            <person name="Xu H."/>
            <person name="Xu X."/>
            <person name="Cox K."/>
            <person name="Korf I."/>
            <person name="Meyers B.C."/>
            <person name="Michelmore R.W."/>
        </authorList>
    </citation>
    <scope>NUCLEOTIDE SEQUENCE [LARGE SCALE GENOMIC DNA]</scope>
    <source>
        <strain evidence="3">cv. Salinas</strain>
        <tissue evidence="2">Seedlings</tissue>
    </source>
</reference>
<dbReference type="Gramene" id="rna-gnl|WGS:NBSK|LSAT_8X55341_mrna">
    <property type="protein sequence ID" value="cds-PLY84398.1"/>
    <property type="gene ID" value="gene-LSAT_8X55341"/>
</dbReference>
<protein>
    <submittedName>
        <fullName evidence="2">Uncharacterized protein</fullName>
    </submittedName>
</protein>
<feature type="compositionally biased region" description="Polar residues" evidence="1">
    <location>
        <begin position="32"/>
        <end position="48"/>
    </location>
</feature>
<gene>
    <name evidence="2" type="ORF">LSAT_V11C800411930</name>
</gene>
<evidence type="ECO:0000313" key="3">
    <source>
        <dbReference type="Proteomes" id="UP000235145"/>
    </source>
</evidence>
<feature type="compositionally biased region" description="Low complexity" evidence="1">
    <location>
        <begin position="97"/>
        <end position="110"/>
    </location>
</feature>
<evidence type="ECO:0000313" key="2">
    <source>
        <dbReference type="EMBL" id="KAJ0194513.1"/>
    </source>
</evidence>
<organism evidence="2 3">
    <name type="scientific">Lactuca sativa</name>
    <name type="common">Garden lettuce</name>
    <dbReference type="NCBI Taxonomy" id="4236"/>
    <lineage>
        <taxon>Eukaryota</taxon>
        <taxon>Viridiplantae</taxon>
        <taxon>Streptophyta</taxon>
        <taxon>Embryophyta</taxon>
        <taxon>Tracheophyta</taxon>
        <taxon>Spermatophyta</taxon>
        <taxon>Magnoliopsida</taxon>
        <taxon>eudicotyledons</taxon>
        <taxon>Gunneridae</taxon>
        <taxon>Pentapetalae</taxon>
        <taxon>asterids</taxon>
        <taxon>campanulids</taxon>
        <taxon>Asterales</taxon>
        <taxon>Asteraceae</taxon>
        <taxon>Cichorioideae</taxon>
        <taxon>Cichorieae</taxon>
        <taxon>Lactucinae</taxon>
        <taxon>Lactuca</taxon>
    </lineage>
</organism>
<proteinExistence type="predicted"/>
<dbReference type="AlphaFoldDB" id="A0A9R1UXA1"/>
<evidence type="ECO:0000256" key="1">
    <source>
        <dbReference type="SAM" id="MobiDB-lite"/>
    </source>
</evidence>